<accession>A0AAV4R439</accession>
<reference evidence="1 2" key="1">
    <citation type="submission" date="2021-06" db="EMBL/GenBank/DDBJ databases">
        <title>Caerostris extrusa draft genome.</title>
        <authorList>
            <person name="Kono N."/>
            <person name="Arakawa K."/>
        </authorList>
    </citation>
    <scope>NUCLEOTIDE SEQUENCE [LARGE SCALE GENOMIC DNA]</scope>
</reference>
<keyword evidence="2" id="KW-1185">Reference proteome</keyword>
<proteinExistence type="predicted"/>
<evidence type="ECO:0000313" key="2">
    <source>
        <dbReference type="Proteomes" id="UP001054945"/>
    </source>
</evidence>
<organism evidence="1 2">
    <name type="scientific">Caerostris extrusa</name>
    <name type="common">Bark spider</name>
    <name type="synonym">Caerostris bankana</name>
    <dbReference type="NCBI Taxonomy" id="172846"/>
    <lineage>
        <taxon>Eukaryota</taxon>
        <taxon>Metazoa</taxon>
        <taxon>Ecdysozoa</taxon>
        <taxon>Arthropoda</taxon>
        <taxon>Chelicerata</taxon>
        <taxon>Arachnida</taxon>
        <taxon>Araneae</taxon>
        <taxon>Araneomorphae</taxon>
        <taxon>Entelegynae</taxon>
        <taxon>Araneoidea</taxon>
        <taxon>Araneidae</taxon>
        <taxon>Caerostris</taxon>
    </lineage>
</organism>
<dbReference type="AlphaFoldDB" id="A0AAV4R439"/>
<evidence type="ECO:0000313" key="1">
    <source>
        <dbReference type="EMBL" id="GIY14838.1"/>
    </source>
</evidence>
<name>A0AAV4R439_CAEEX</name>
<protein>
    <submittedName>
        <fullName evidence="1">Uncharacterized protein</fullName>
    </submittedName>
</protein>
<sequence>MILPPLSFPQESMTRLETGRGFSLLLKVIFRALATHTQKNSVTEFFINPHTFLRKFLAIPFGDCVPAEIVGERERIVARENFWEECVKSNLPPRYPVFVIKMYNFISSKQWIMC</sequence>
<dbReference type="Proteomes" id="UP001054945">
    <property type="component" value="Unassembled WGS sequence"/>
</dbReference>
<comment type="caution">
    <text evidence="1">The sequence shown here is derived from an EMBL/GenBank/DDBJ whole genome shotgun (WGS) entry which is preliminary data.</text>
</comment>
<dbReference type="EMBL" id="BPLR01007147">
    <property type="protein sequence ID" value="GIY14838.1"/>
    <property type="molecule type" value="Genomic_DNA"/>
</dbReference>
<gene>
    <name evidence="1" type="ORF">CEXT_104211</name>
</gene>